<dbReference type="InterPro" id="IPR036116">
    <property type="entry name" value="FN3_sf"/>
</dbReference>
<dbReference type="EMBL" id="UYSU01033642">
    <property type="protein sequence ID" value="VDL92723.1"/>
    <property type="molecule type" value="Genomic_DNA"/>
</dbReference>
<feature type="domain" description="Fibronectin type-III" evidence="2">
    <location>
        <begin position="195"/>
        <end position="298"/>
    </location>
</feature>
<dbReference type="SUPFAM" id="SSF49265">
    <property type="entry name" value="Fibronectin type III"/>
    <property type="match status" value="10"/>
</dbReference>
<accession>A0A183SQ40</accession>
<feature type="domain" description="Fibronectin type-III" evidence="2">
    <location>
        <begin position="601"/>
        <end position="696"/>
    </location>
</feature>
<keyword evidence="4" id="KW-1185">Reference proteome</keyword>
<feature type="domain" description="Fibronectin type-III" evidence="2">
    <location>
        <begin position="887"/>
        <end position="981"/>
    </location>
</feature>
<feature type="domain" description="Fibronectin type-III" evidence="2">
    <location>
        <begin position="1872"/>
        <end position="1967"/>
    </location>
</feature>
<dbReference type="Gene3D" id="2.60.40.10">
    <property type="entry name" value="Immunoglobulins"/>
    <property type="match status" value="16"/>
</dbReference>
<feature type="domain" description="Fibronectin type-III" evidence="2">
    <location>
        <begin position="1487"/>
        <end position="1584"/>
    </location>
</feature>
<dbReference type="OrthoDB" id="6274362at2759"/>
<feature type="domain" description="Fibronectin type-III" evidence="2">
    <location>
        <begin position="299"/>
        <end position="395"/>
    </location>
</feature>
<dbReference type="Pfam" id="PF00041">
    <property type="entry name" value="fn3"/>
    <property type="match status" value="11"/>
</dbReference>
<dbReference type="InterPro" id="IPR003961">
    <property type="entry name" value="FN3_dom"/>
</dbReference>
<dbReference type="Proteomes" id="UP000275846">
    <property type="component" value="Unassembled WGS sequence"/>
</dbReference>
<organism evidence="5">
    <name type="scientific">Schistocephalus solidus</name>
    <name type="common">Tapeworm</name>
    <dbReference type="NCBI Taxonomy" id="70667"/>
    <lineage>
        <taxon>Eukaryota</taxon>
        <taxon>Metazoa</taxon>
        <taxon>Spiralia</taxon>
        <taxon>Lophotrochozoa</taxon>
        <taxon>Platyhelminthes</taxon>
        <taxon>Cestoda</taxon>
        <taxon>Eucestoda</taxon>
        <taxon>Diphyllobothriidea</taxon>
        <taxon>Diphyllobothriidae</taxon>
        <taxon>Schistocephalus</taxon>
    </lineage>
</organism>
<evidence type="ECO:0000313" key="3">
    <source>
        <dbReference type="EMBL" id="VDL92723.1"/>
    </source>
</evidence>
<name>A0A183SQ40_SCHSO</name>
<evidence type="ECO:0000256" key="1">
    <source>
        <dbReference type="ARBA" id="ARBA00022737"/>
    </source>
</evidence>
<reference evidence="5" key="1">
    <citation type="submission" date="2016-06" db="UniProtKB">
        <authorList>
            <consortium name="WormBaseParasite"/>
        </authorList>
    </citation>
    <scope>IDENTIFICATION</scope>
</reference>
<proteinExistence type="predicted"/>
<feature type="domain" description="Fibronectin type-III" evidence="2">
    <location>
        <begin position="100"/>
        <end position="194"/>
    </location>
</feature>
<dbReference type="CDD" id="cd00063">
    <property type="entry name" value="FN3"/>
    <property type="match status" value="15"/>
</dbReference>
<evidence type="ECO:0000259" key="2">
    <source>
        <dbReference type="PROSITE" id="PS50853"/>
    </source>
</evidence>
<feature type="domain" description="Fibronectin type-III" evidence="2">
    <location>
        <begin position="1679"/>
        <end position="1773"/>
    </location>
</feature>
<feature type="domain" description="Fibronectin type-III" evidence="2">
    <location>
        <begin position="1774"/>
        <end position="1871"/>
    </location>
</feature>
<dbReference type="STRING" id="70667.A0A183SQ40"/>
<feature type="domain" description="Fibronectin type-III" evidence="2">
    <location>
        <begin position="1585"/>
        <end position="1678"/>
    </location>
</feature>
<dbReference type="InterPro" id="IPR013783">
    <property type="entry name" value="Ig-like_fold"/>
</dbReference>
<keyword evidence="1" id="KW-0677">Repeat</keyword>
<dbReference type="PANTHER" id="PTHR46708:SF2">
    <property type="entry name" value="FIBRONECTIN TYPE-III DOMAIN-CONTAINING PROTEIN"/>
    <property type="match status" value="1"/>
</dbReference>
<feature type="domain" description="Fibronectin type-III" evidence="2">
    <location>
        <begin position="697"/>
        <end position="792"/>
    </location>
</feature>
<gene>
    <name evidence="3" type="ORF">SSLN_LOCUS6338</name>
</gene>
<feature type="domain" description="Fibronectin type-III" evidence="2">
    <location>
        <begin position="1300"/>
        <end position="1403"/>
    </location>
</feature>
<reference evidence="3 4" key="2">
    <citation type="submission" date="2018-11" db="EMBL/GenBank/DDBJ databases">
        <authorList>
            <consortium name="Pathogen Informatics"/>
        </authorList>
    </citation>
    <scope>NUCLEOTIDE SEQUENCE [LARGE SCALE GENOMIC DNA]</scope>
    <source>
        <strain evidence="3 4">NST_G2</strain>
    </source>
</reference>
<dbReference type="PROSITE" id="PS50853">
    <property type="entry name" value="FN3"/>
    <property type="match status" value="18"/>
</dbReference>
<dbReference type="PANTHER" id="PTHR46708">
    <property type="entry name" value="TENASCIN"/>
    <property type="match status" value="1"/>
</dbReference>
<dbReference type="WBParaSite" id="SSLN_0000654001-mRNA-1">
    <property type="protein sequence ID" value="SSLN_0000654001-mRNA-1"/>
    <property type="gene ID" value="SSLN_0000654001"/>
</dbReference>
<evidence type="ECO:0000313" key="5">
    <source>
        <dbReference type="WBParaSite" id="SSLN_0000654001-mRNA-1"/>
    </source>
</evidence>
<feature type="domain" description="Fibronectin type-III" evidence="2">
    <location>
        <begin position="1206"/>
        <end position="1299"/>
    </location>
</feature>
<feature type="domain" description="Fibronectin type-III" evidence="2">
    <location>
        <begin position="982"/>
        <end position="1079"/>
    </location>
</feature>
<feature type="domain" description="Fibronectin type-III" evidence="2">
    <location>
        <begin position="1080"/>
        <end position="1176"/>
    </location>
</feature>
<evidence type="ECO:0000313" key="4">
    <source>
        <dbReference type="Proteomes" id="UP000275846"/>
    </source>
</evidence>
<sequence>MFIRLRFNSLGYGSLTVTIKAPKTIPARDLIVAFKKGNKCFVVITHEGAPDHQLTPGCLNGFSEHHIRVDFKRRDAEAEIQFLPLFSVGELLSNEIKVTPEFGLLDIEVLGADSISLSWNSTATPSTAVFKAFVNYVASSTCAVPDRGGALGCVIGGLLGNTIYKVQLYLCTGSEELSPCEAESPLNLVRTRPSKPSPVVFTAVNSVSAKAAWQPIDGSRTHLKNYIVQALPTLNASAATIQCLLPADVSPLCCMLTGLTPSTLYKVYVSVCSAAFQEHPSQCSDASDAVELATTPLNPENVVVFDKTDSSMWVRWTHASETTKQAHGFLAIATQVLNPAEGSYSCEVVLAHPASECQFVGLKPRTPYKITVKAYSVAGSYSCASGGDIHYTLPSAPLDVVVSNVLTKSFQITWTPLRDVKDNSYRYLVVAQLIRDPVINVSSAEGGITAIPMSGAVRCETTGSSCIVDGLQPDTVYAVSVKVCAEVGLCSAFSVPVNQMTAPLSPINIYIDNVTDTRAQVSWGTVDKGDSTSYTYVATAKPLSNGQVVECECKVQVGILACVLRDLRPETNYSVTVKACTLPSLCSIPSTSSSFFTRPPEPQNIEITHITGESVQISWSPVPGVSKAYSYQVMVETDGGLVGEHITCAASGGTSSSCVANGLQPNSRYRVTVQTCAHLKLCSDQTPWQAFQTLPSTPTGVSFTNLTSISMLVTWNGSSEDTNKIAYNYIVVAKPTDGDVNAAQACTSNGSLLCRILHLSPDTEYTVTVRACAERLACSALSTPIQARTLPSKKGTLYLTAVDSFTLNATWSSQTHDSSSHFSLLNNDSAVVTCSQPANQTNYTCLVGGLAPHTTYVLQVNLCSEPNAKGSCSSASQPERATTLPSEPRGVTLGIVTSTSIQVVVKPTVGGKGKKYDYVIMAGSAVSVHTCIAIYSTRAQTSCLLSGLQPNTPYKVTAKTCTSGLLCSLPAGPASAHTLPEAPSNVGAVNVTSMQMLVTWTRPEEDSKNSYTYKAVATPIKSVTSGVQSCSPVKSGHSTSCLLHSLWPTTAYSIQVRACTASKLCSAQSAPYTVTTPPSVPSSLTVTKVTATTATVAWVSVPTISDTYIVTASPSNGASGDVRTCRHSLSPQAAQLCSLEHLQSNTPYAITIQHCGIADRCSPVSNPVHTITLPDGEFFLPTFFSGKFPNFLRRQHRRLITSVSIAPQPVSISEVTADSARIAWNTPSHGSHFAYIVRVNGALKNRTHACSLSSDDSALSCVVRNLKPNNDYIATVRACAAPGRCSLSSVGEPLRTLPGPPIEVEASNATAYSVVVSWKNPWIKRNNRSNDPLHYTATAMPASNGGFTGSQSCYTRGNGAEHIYCTITGLQSVTSYNVTVVVCTSADICSPPSRAVSTTTLSQTPGGVEATKITSNSITVTWVNVLRDETIIYNVKATPSSNISGAAVETCSAQQTGHQPTCLLTHLQPDTPYLITVEACTTQNLCTPVDVRATNLTSKTSVVAWTPSLDDKNSQYKYVAQATPRNVNTRGPFTCKVPAREGTFTCTIVNLLPNSEYNVSVLACNTFGLCSKQSESVHIRTLPQEMEQLYVEIVSSSGLEVKWKSTVKRSNAYFQVQLDADIITNCTKPMSNLDFACKVHNLQPDTEYELQLFTCDTPYLNAACEPASDLVKAQTWPHPPSDVVALYESATGVRVSWSLSNADVKIQYTYEVTMTPAPGVTGAKVRTCISNSLSCLVSALKPNTPYMVTMRSCARVNYCGLPTSAVDVRTPPSVPRQVGISDVQFNSLHVYLNNSEEGMRNIYYYLVVVSTRGANSVANYYCKISASVQVPSCTVGGLKPSTVYSIVVRACAADAHCSQPSQSFEAKTKPTAVTSVSVSSETSNSFIVSWTRSPEYTDQWNKYVAQVRTSDGNEVQSCSTSGRDDELSCLISRLPPNRPYTVTVIACSDVCYCSVPSGKAYAYTLPGGTFSPMSHLTCFQVCPSRIW</sequence>
<feature type="domain" description="Fibronectin type-III" evidence="2">
    <location>
        <begin position="396"/>
        <end position="504"/>
    </location>
</feature>
<dbReference type="InterPro" id="IPR050991">
    <property type="entry name" value="ECM_Regulatory_Proteins"/>
</dbReference>
<protein>
    <submittedName>
        <fullName evidence="5">Fibronectin type III domain</fullName>
    </submittedName>
</protein>
<feature type="domain" description="Fibronectin type-III" evidence="2">
    <location>
        <begin position="793"/>
        <end position="886"/>
    </location>
</feature>
<dbReference type="SMART" id="SM00060">
    <property type="entry name" value="FN3"/>
    <property type="match status" value="19"/>
</dbReference>
<feature type="domain" description="Fibronectin type-III" evidence="2">
    <location>
        <begin position="505"/>
        <end position="600"/>
    </location>
</feature>